<organism evidence="1 2">
    <name type="scientific">Ficus carica</name>
    <name type="common">Common fig</name>
    <dbReference type="NCBI Taxonomy" id="3494"/>
    <lineage>
        <taxon>Eukaryota</taxon>
        <taxon>Viridiplantae</taxon>
        <taxon>Streptophyta</taxon>
        <taxon>Embryophyta</taxon>
        <taxon>Tracheophyta</taxon>
        <taxon>Spermatophyta</taxon>
        <taxon>Magnoliopsida</taxon>
        <taxon>eudicotyledons</taxon>
        <taxon>Gunneridae</taxon>
        <taxon>Pentapetalae</taxon>
        <taxon>rosids</taxon>
        <taxon>fabids</taxon>
        <taxon>Rosales</taxon>
        <taxon>Moraceae</taxon>
        <taxon>Ficeae</taxon>
        <taxon>Ficus</taxon>
    </lineage>
</organism>
<evidence type="ECO:0000313" key="1">
    <source>
        <dbReference type="EMBL" id="GMN34034.1"/>
    </source>
</evidence>
<sequence length="215" mass="23824">MRVAIGRAMAELKAVLDKWVRSADGNRPPATIPHHHLALKSPVSFLTAGTEIARIQDGIASKAEWDRDGGSDRIATKAKTDSQRRPGLISNGGRDEIATEVGFAADFRVEELGGSEGLRTRTKGLSSKERASRARSCSSACREKLLEVEWQKTEGLFAGEVDEERLWQRQWVLDNISHGSLEGRFLGFWGWTAASSNKRSGIRYRRPPPLNTNQI</sequence>
<evidence type="ECO:0000313" key="2">
    <source>
        <dbReference type="Proteomes" id="UP001187192"/>
    </source>
</evidence>
<accession>A0AA87ZBT2</accession>
<dbReference type="Proteomes" id="UP001187192">
    <property type="component" value="Unassembled WGS sequence"/>
</dbReference>
<protein>
    <submittedName>
        <fullName evidence="1">Uncharacterized protein</fullName>
    </submittedName>
</protein>
<dbReference type="EMBL" id="BTGU01000004">
    <property type="protein sequence ID" value="GMN34034.1"/>
    <property type="molecule type" value="Genomic_DNA"/>
</dbReference>
<name>A0AA87ZBT2_FICCA</name>
<proteinExistence type="predicted"/>
<comment type="caution">
    <text evidence="1">The sequence shown here is derived from an EMBL/GenBank/DDBJ whole genome shotgun (WGS) entry which is preliminary data.</text>
</comment>
<gene>
    <name evidence="1" type="ORF">TIFTF001_004471</name>
</gene>
<dbReference type="AlphaFoldDB" id="A0AA87ZBT2"/>
<reference evidence="1" key="1">
    <citation type="submission" date="2023-07" db="EMBL/GenBank/DDBJ databases">
        <title>draft genome sequence of fig (Ficus carica).</title>
        <authorList>
            <person name="Takahashi T."/>
            <person name="Nishimura K."/>
        </authorList>
    </citation>
    <scope>NUCLEOTIDE SEQUENCE</scope>
</reference>
<keyword evidence="2" id="KW-1185">Reference proteome</keyword>